<evidence type="ECO:0000256" key="10">
    <source>
        <dbReference type="ARBA" id="ARBA00023012"/>
    </source>
</evidence>
<keyword evidence="17" id="KW-1185">Reference proteome</keyword>
<dbReference type="InterPro" id="IPR050398">
    <property type="entry name" value="HssS/ArlS-like"/>
</dbReference>
<dbReference type="PROSITE" id="PS50885">
    <property type="entry name" value="HAMP"/>
    <property type="match status" value="1"/>
</dbReference>
<protein>
    <recommendedName>
        <fullName evidence="3">histidine kinase</fullName>
        <ecNumber evidence="3">2.7.13.3</ecNumber>
    </recommendedName>
</protein>
<feature type="coiled-coil region" evidence="12">
    <location>
        <begin position="481"/>
        <end position="511"/>
    </location>
</feature>
<dbReference type="SMART" id="SM00387">
    <property type="entry name" value="HATPase_c"/>
    <property type="match status" value="1"/>
</dbReference>
<evidence type="ECO:0000256" key="7">
    <source>
        <dbReference type="ARBA" id="ARBA00022741"/>
    </source>
</evidence>
<dbReference type="GO" id="GO:0016301">
    <property type="term" value="F:kinase activity"/>
    <property type="evidence" value="ECO:0007669"/>
    <property type="project" value="UniProtKB-KW"/>
</dbReference>
<dbReference type="SMART" id="SM00304">
    <property type="entry name" value="HAMP"/>
    <property type="match status" value="1"/>
</dbReference>
<dbReference type="EMBL" id="JBHSRS010000079">
    <property type="protein sequence ID" value="MFC6282577.1"/>
    <property type="molecule type" value="Genomic_DNA"/>
</dbReference>
<dbReference type="RefSeq" id="WP_371439369.1">
    <property type="nucleotide sequence ID" value="NZ_JBHSRS010000079.1"/>
</dbReference>
<dbReference type="Gene3D" id="3.30.565.10">
    <property type="entry name" value="Histidine kinase-like ATPase, C-terminal domain"/>
    <property type="match status" value="1"/>
</dbReference>
<evidence type="ECO:0000256" key="12">
    <source>
        <dbReference type="SAM" id="Coils"/>
    </source>
</evidence>
<evidence type="ECO:0000256" key="11">
    <source>
        <dbReference type="ARBA" id="ARBA00023136"/>
    </source>
</evidence>
<dbReference type="SUPFAM" id="SSF55874">
    <property type="entry name" value="ATPase domain of HSP90 chaperone/DNA topoisomerase II/histidine kinase"/>
    <property type="match status" value="1"/>
</dbReference>
<evidence type="ECO:0000313" key="16">
    <source>
        <dbReference type="EMBL" id="MFC6282577.1"/>
    </source>
</evidence>
<dbReference type="Proteomes" id="UP001596270">
    <property type="component" value="Unassembled WGS sequence"/>
</dbReference>
<name>A0ABW1U0I0_9BURK</name>
<dbReference type="InterPro" id="IPR003594">
    <property type="entry name" value="HATPase_dom"/>
</dbReference>
<evidence type="ECO:0000259" key="15">
    <source>
        <dbReference type="PROSITE" id="PS50885"/>
    </source>
</evidence>
<evidence type="ECO:0000313" key="17">
    <source>
        <dbReference type="Proteomes" id="UP001596270"/>
    </source>
</evidence>
<gene>
    <name evidence="16" type="ORF">ACFQND_15230</name>
</gene>
<dbReference type="Gene3D" id="6.10.340.10">
    <property type="match status" value="1"/>
</dbReference>
<accession>A0ABW1U0I0</accession>
<evidence type="ECO:0000259" key="14">
    <source>
        <dbReference type="PROSITE" id="PS50109"/>
    </source>
</evidence>
<keyword evidence="7" id="KW-0547">Nucleotide-binding</keyword>
<evidence type="ECO:0000256" key="1">
    <source>
        <dbReference type="ARBA" id="ARBA00000085"/>
    </source>
</evidence>
<keyword evidence="13" id="KW-0812">Transmembrane</keyword>
<evidence type="ECO:0000256" key="3">
    <source>
        <dbReference type="ARBA" id="ARBA00012438"/>
    </source>
</evidence>
<dbReference type="InterPro" id="IPR005467">
    <property type="entry name" value="His_kinase_dom"/>
</dbReference>
<keyword evidence="4" id="KW-1003">Cell membrane</keyword>
<keyword evidence="10" id="KW-0902">Two-component regulatory system</keyword>
<keyword evidence="13" id="KW-1133">Transmembrane helix</keyword>
<dbReference type="PANTHER" id="PTHR45528:SF1">
    <property type="entry name" value="SENSOR HISTIDINE KINASE CPXA"/>
    <property type="match status" value="1"/>
</dbReference>
<keyword evidence="8 16" id="KW-0418">Kinase</keyword>
<comment type="catalytic activity">
    <reaction evidence="1">
        <text>ATP + protein L-histidine = ADP + protein N-phospho-L-histidine.</text>
        <dbReference type="EC" id="2.7.13.3"/>
    </reaction>
</comment>
<evidence type="ECO:0000256" key="13">
    <source>
        <dbReference type="SAM" id="Phobius"/>
    </source>
</evidence>
<keyword evidence="12" id="KW-0175">Coiled coil</keyword>
<comment type="caution">
    <text evidence="16">The sequence shown here is derived from an EMBL/GenBank/DDBJ whole genome shotgun (WGS) entry which is preliminary data.</text>
</comment>
<comment type="subcellular location">
    <subcellularLocation>
        <location evidence="2">Cell membrane</location>
        <topology evidence="2">Multi-pass membrane protein</topology>
    </subcellularLocation>
</comment>
<feature type="transmembrane region" description="Helical" evidence="13">
    <location>
        <begin position="36"/>
        <end position="62"/>
    </location>
</feature>
<feature type="domain" description="Histidine kinase" evidence="14">
    <location>
        <begin position="510"/>
        <end position="710"/>
    </location>
</feature>
<sequence>MAHRLSRWWHKSLEEGKESAEEFFASPADWYRKRVLWIKTMLCLAILMIVTGSASVHLYFLLSERAKEIRRELFQRDLRDLVGRFDADERYVIQNNYQELTSERRTLRPLLLPRQYYIGLPPGSAPMLPRQPPRNCFVHLEAVDGLSRVGDRFCSYFGESKTPGRYLFLAATFLDQELVPLKQGDSKLEADAVKIVINANGHKVVWWLTFQLPPSPARGDRFEITAFRQVDENQRDRDKKIEGWAYVQRRDQDAQIVNLIARLDFREFLDQEAEDDSDWPPPGWRDTSLQVERKDFSATPGKSRLLTYRPSGVSDLSLSALGTQIFNAYGSIDLKNEVDGSVMSVEPPQSLRKKLEPSPLGIKFTGGDMLLPAEKSSQPEPLPDTELTLVVSHPWTIIEKGFWQIAVYLGILFIGGILVTLYFSSSLLKPIWEWSRYSERLTKVRRDSDVVLPYGERKNEIGILARAINSLIQVVREQIVRAQAEREARAAETAKKQVEEMQNRMRNLKVMGHEIRTPLQALMALHRDSNTPSRRYINRMLRALPHLLGGAATYDAIGSRVLTIEEFNIDDFLRQVAENAIHSDIENVVYEAAQQEVICRADIFAFEDALTNVLSNANRHRIAGSPIRMTLLVDKDSATVEIWNRGPTISEDISAEIFDFGYSTAEMAGIEGQGIGLYVAQNALRRMDGVLDFRNHEDGVIFTLTLPLAKSLIT</sequence>
<dbReference type="EC" id="2.7.13.3" evidence="3"/>
<evidence type="ECO:0000256" key="4">
    <source>
        <dbReference type="ARBA" id="ARBA00022475"/>
    </source>
</evidence>
<dbReference type="Pfam" id="PF02518">
    <property type="entry name" value="HATPase_c"/>
    <property type="match status" value="1"/>
</dbReference>
<dbReference type="PANTHER" id="PTHR45528">
    <property type="entry name" value="SENSOR HISTIDINE KINASE CPXA"/>
    <property type="match status" value="1"/>
</dbReference>
<feature type="domain" description="HAMP" evidence="15">
    <location>
        <begin position="425"/>
        <end position="480"/>
    </location>
</feature>
<keyword evidence="11 13" id="KW-0472">Membrane</keyword>
<evidence type="ECO:0000256" key="2">
    <source>
        <dbReference type="ARBA" id="ARBA00004651"/>
    </source>
</evidence>
<keyword evidence="6" id="KW-0808">Transferase</keyword>
<dbReference type="InterPro" id="IPR036890">
    <property type="entry name" value="HATPase_C_sf"/>
</dbReference>
<dbReference type="InterPro" id="IPR003660">
    <property type="entry name" value="HAMP_dom"/>
</dbReference>
<feature type="transmembrane region" description="Helical" evidence="13">
    <location>
        <begin position="402"/>
        <end position="423"/>
    </location>
</feature>
<dbReference type="PROSITE" id="PS50109">
    <property type="entry name" value="HIS_KIN"/>
    <property type="match status" value="1"/>
</dbReference>
<reference evidence="17" key="1">
    <citation type="journal article" date="2019" name="Int. J. Syst. Evol. Microbiol.">
        <title>The Global Catalogue of Microorganisms (GCM) 10K type strain sequencing project: providing services to taxonomists for standard genome sequencing and annotation.</title>
        <authorList>
            <consortium name="The Broad Institute Genomics Platform"/>
            <consortium name="The Broad Institute Genome Sequencing Center for Infectious Disease"/>
            <person name="Wu L."/>
            <person name="Ma J."/>
        </authorList>
    </citation>
    <scope>NUCLEOTIDE SEQUENCE [LARGE SCALE GENOMIC DNA]</scope>
    <source>
        <strain evidence="17">CCUG 39402</strain>
    </source>
</reference>
<proteinExistence type="predicted"/>
<organism evidence="16 17">
    <name type="scientific">Polaromonas aquatica</name>
    <dbReference type="NCBI Taxonomy" id="332657"/>
    <lineage>
        <taxon>Bacteria</taxon>
        <taxon>Pseudomonadati</taxon>
        <taxon>Pseudomonadota</taxon>
        <taxon>Betaproteobacteria</taxon>
        <taxon>Burkholderiales</taxon>
        <taxon>Comamonadaceae</taxon>
        <taxon>Polaromonas</taxon>
    </lineage>
</organism>
<evidence type="ECO:0000256" key="9">
    <source>
        <dbReference type="ARBA" id="ARBA00022840"/>
    </source>
</evidence>
<evidence type="ECO:0000256" key="5">
    <source>
        <dbReference type="ARBA" id="ARBA00022553"/>
    </source>
</evidence>
<evidence type="ECO:0000256" key="8">
    <source>
        <dbReference type="ARBA" id="ARBA00022777"/>
    </source>
</evidence>
<keyword evidence="5" id="KW-0597">Phosphoprotein</keyword>
<keyword evidence="9" id="KW-0067">ATP-binding</keyword>
<evidence type="ECO:0000256" key="6">
    <source>
        <dbReference type="ARBA" id="ARBA00022679"/>
    </source>
</evidence>